<evidence type="ECO:0008006" key="3">
    <source>
        <dbReference type="Google" id="ProtNLM"/>
    </source>
</evidence>
<dbReference type="Proteomes" id="UP000184085">
    <property type="component" value="Unassembled WGS sequence"/>
</dbReference>
<gene>
    <name evidence="1" type="ORF">KARMA_1893</name>
</gene>
<protein>
    <recommendedName>
        <fullName evidence="3">Asparagine synthetase domain-containing protein</fullName>
    </recommendedName>
</protein>
<proteinExistence type="predicted"/>
<reference evidence="2" key="1">
    <citation type="submission" date="2016-09" db="EMBL/GenBank/DDBJ databases">
        <authorList>
            <person name="Wibberg D."/>
        </authorList>
    </citation>
    <scope>NUCLEOTIDE SEQUENCE [LARGE SCALE GENOMIC DNA]</scope>
</reference>
<evidence type="ECO:0000313" key="1">
    <source>
        <dbReference type="EMBL" id="SCM67691.1"/>
    </source>
</evidence>
<sequence length="522" mass="58254">MSVQALSLCEEHGLNFTRAFAQQFLLTTDAGQELPRYQRRAFGKWLLLSGPRMPIAEAEVKDKHDKTIQVIVMGHAVDATGTLARNTRLNDVLSESTDIERLERYISGLGGRYIALLRHGAQERLYLDPTGSMGALINRAQGRIASTLHMALTRPTEPSTAYPAELTVSRYAFGHTADKDVFALMPNHYLDLETGQMHRFWPKEQSFTCSSLEELDAGIDRVIARHGEIMHALTAVRGPTILPVTGGQDSRVLMAIAAARNLSPDYVFTHITTKNALADSEVAAQLCEALGWERDVLDVMHWDSPLALPPRRVYRYLREAALARGNVNFTYPTKSPEHTIPRREMTATQALPDGGVVLRGHVTDISKAVLWRKLGAMAFIRHGAAGITDEIGTQLLYHDRPELGLFPWPQKHFAAWRATLPDGARDRTLDFMGLELYRNYSLGASFYGFVKNFYVAPGCDREIITLLASAPPAMRYRLQYNQRLIARAAPALRDIPYTRALDNQMLAKNPPFSKSLNAYGLA</sequence>
<dbReference type="SUPFAM" id="SSF52402">
    <property type="entry name" value="Adenine nucleotide alpha hydrolases-like"/>
    <property type="match status" value="1"/>
</dbReference>
<name>A0A1M4MYQ7_9RHOB</name>
<evidence type="ECO:0000313" key="2">
    <source>
        <dbReference type="Proteomes" id="UP000184085"/>
    </source>
</evidence>
<organism evidence="1 2">
    <name type="scientific">Donghicola eburneus</name>
    <dbReference type="NCBI Taxonomy" id="393278"/>
    <lineage>
        <taxon>Bacteria</taxon>
        <taxon>Pseudomonadati</taxon>
        <taxon>Pseudomonadota</taxon>
        <taxon>Alphaproteobacteria</taxon>
        <taxon>Rhodobacterales</taxon>
        <taxon>Roseobacteraceae</taxon>
        <taxon>Donghicola</taxon>
    </lineage>
</organism>
<accession>A0A1M4MYQ7</accession>
<dbReference type="AlphaFoldDB" id="A0A1M4MYQ7"/>
<dbReference type="EMBL" id="FMJB01000047">
    <property type="protein sequence ID" value="SCM67691.1"/>
    <property type="molecule type" value="Genomic_DNA"/>
</dbReference>
<keyword evidence="2" id="KW-1185">Reference proteome</keyword>